<reference evidence="3 4" key="1">
    <citation type="submission" date="2022-04" db="EMBL/GenBank/DDBJ databases">
        <title>Positive selection, recombination, and allopatry shape intraspecific diversity of widespread and dominant cyanobacteria.</title>
        <authorList>
            <person name="Wei J."/>
            <person name="Shu W."/>
            <person name="Hu C."/>
        </authorList>
    </citation>
    <scope>NUCLEOTIDE SEQUENCE [LARGE SCALE GENOMIC DNA]</scope>
    <source>
        <strain evidence="3 4">DQ-A4</strain>
    </source>
</reference>
<gene>
    <name evidence="3" type="ORF">NC992_04220</name>
</gene>
<keyword evidence="4" id="KW-1185">Reference proteome</keyword>
<accession>A0ABV0JZW2</accession>
<keyword evidence="1" id="KW-0732">Signal</keyword>
<proteinExistence type="predicted"/>
<feature type="chain" id="PRO_5046710318" evidence="1">
    <location>
        <begin position="24"/>
        <end position="187"/>
    </location>
</feature>
<feature type="domain" description="DUF4168" evidence="2">
    <location>
        <begin position="48"/>
        <end position="93"/>
    </location>
</feature>
<dbReference type="InterPro" id="IPR025433">
    <property type="entry name" value="DUF4168"/>
</dbReference>
<evidence type="ECO:0000256" key="1">
    <source>
        <dbReference type="SAM" id="SignalP"/>
    </source>
</evidence>
<dbReference type="EMBL" id="JAMPKX010000001">
    <property type="protein sequence ID" value="MEP0946072.1"/>
    <property type="molecule type" value="Genomic_DNA"/>
</dbReference>
<feature type="domain" description="DUF4168" evidence="2">
    <location>
        <begin position="102"/>
        <end position="171"/>
    </location>
</feature>
<name>A0ABV0JZW2_9CYAN</name>
<feature type="signal peptide" evidence="1">
    <location>
        <begin position="1"/>
        <end position="23"/>
    </location>
</feature>
<comment type="caution">
    <text evidence="3">The sequence shown here is derived from an EMBL/GenBank/DDBJ whole genome shotgun (WGS) entry which is preliminary data.</text>
</comment>
<dbReference type="RefSeq" id="WP_190694421.1">
    <property type="nucleotide sequence ID" value="NZ_JAMPKX010000001.1"/>
</dbReference>
<organism evidence="3 4">
    <name type="scientific">Leptolyngbya subtilissima DQ-A4</name>
    <dbReference type="NCBI Taxonomy" id="2933933"/>
    <lineage>
        <taxon>Bacteria</taxon>
        <taxon>Bacillati</taxon>
        <taxon>Cyanobacteriota</taxon>
        <taxon>Cyanophyceae</taxon>
        <taxon>Leptolyngbyales</taxon>
        <taxon>Leptolyngbyaceae</taxon>
        <taxon>Leptolyngbya group</taxon>
        <taxon>Leptolyngbya</taxon>
    </lineage>
</organism>
<evidence type="ECO:0000313" key="3">
    <source>
        <dbReference type="EMBL" id="MEP0946072.1"/>
    </source>
</evidence>
<evidence type="ECO:0000259" key="2">
    <source>
        <dbReference type="Pfam" id="PF13767"/>
    </source>
</evidence>
<evidence type="ECO:0000313" key="4">
    <source>
        <dbReference type="Proteomes" id="UP001482513"/>
    </source>
</evidence>
<protein>
    <submittedName>
        <fullName evidence="3">DUF4168 domain-containing protein</fullName>
    </submittedName>
</protein>
<sequence>MVRYCVAALLIVLAWLTPGAAWASSSSPLLAQATGVEVPEIDASAPLSDTDIATFAKVYQQVQTLRLQAEQKMAKAVEDEGLTIERFNAIAETQLTGAAESSEDMAKIAEKAKISKKDDKKFKAAVDRIIAIRQSTEGDMEKAIEADGLSIDTFNSILERSADDTTLQRQISDEIVKQTLAAAEPAA</sequence>
<dbReference type="Proteomes" id="UP001482513">
    <property type="component" value="Unassembled WGS sequence"/>
</dbReference>
<dbReference type="Pfam" id="PF13767">
    <property type="entry name" value="DUF4168"/>
    <property type="match status" value="2"/>
</dbReference>